<evidence type="ECO:0000313" key="1">
    <source>
        <dbReference type="EMBL" id="SPY96286.1"/>
    </source>
</evidence>
<evidence type="ECO:0000313" key="2">
    <source>
        <dbReference type="Proteomes" id="UP000251485"/>
    </source>
</evidence>
<dbReference type="EMBL" id="UAUE01000013">
    <property type="protein sequence ID" value="SPY96286.1"/>
    <property type="molecule type" value="Genomic_DNA"/>
</dbReference>
<gene>
    <name evidence="1" type="ORF">NCTC10975_01997</name>
</gene>
<dbReference type="Gene3D" id="2.60.40.3310">
    <property type="match status" value="1"/>
</dbReference>
<proteinExistence type="predicted"/>
<accession>A0A2X2BSJ5</accession>
<dbReference type="Proteomes" id="UP000251485">
    <property type="component" value="Unassembled WGS sequence"/>
</dbReference>
<protein>
    <submittedName>
        <fullName evidence="1">Fimbrial subunit</fullName>
    </submittedName>
</protein>
<dbReference type="AlphaFoldDB" id="A0A2X2BSJ5"/>
<sequence length="208" mass="23959">MKYIIILIYLLSFHCYSDESKFSNNCVYDDIKDNGFIPVHNIRFKASDIDLGVDIGQPIAEMSFTDAALSTSILHCKKKVDLKLIINARHYKDDIFKTNIPGVGFKISFNKTPFNLVGDEFNVTPEYANVCNAQTRKEGYKNIYCTDSWPRLYIQLIKIGEIVLEPLSDIFVIDDFLVYTLDNKKFTYNNLIIEKPQNKVCELNIETT</sequence>
<organism evidence="1 2">
    <name type="scientific">Proteus mirabilis</name>
    <dbReference type="NCBI Taxonomy" id="584"/>
    <lineage>
        <taxon>Bacteria</taxon>
        <taxon>Pseudomonadati</taxon>
        <taxon>Pseudomonadota</taxon>
        <taxon>Gammaproteobacteria</taxon>
        <taxon>Enterobacterales</taxon>
        <taxon>Morganellaceae</taxon>
        <taxon>Proteus</taxon>
    </lineage>
</organism>
<name>A0A2X2BSJ5_PROMI</name>
<reference evidence="1 2" key="1">
    <citation type="submission" date="2018-06" db="EMBL/GenBank/DDBJ databases">
        <authorList>
            <consortium name="Pathogen Informatics"/>
            <person name="Doyle S."/>
        </authorList>
    </citation>
    <scope>NUCLEOTIDE SEQUENCE [LARGE SCALE GENOMIC DNA]</scope>
    <source>
        <strain evidence="1 2">NCTC10975</strain>
    </source>
</reference>